<comment type="caution">
    <text evidence="2">The sequence shown here is derived from an EMBL/GenBank/DDBJ whole genome shotgun (WGS) entry which is preliminary data.</text>
</comment>
<accession>A0A5J5ISS1</accession>
<name>A0A5J5ISS1_9MICO</name>
<proteinExistence type="predicted"/>
<reference evidence="3" key="1">
    <citation type="submission" date="2019-09" db="EMBL/GenBank/DDBJ databases">
        <title>Mumia zhuanghuii sp. nov. isolated from the intestinal contents of plateau pika (Ochotona curzoniae) in the Qinghai-Tibet plateau of China.</title>
        <authorList>
            <person name="Tian Z."/>
        </authorList>
    </citation>
    <scope>NUCLEOTIDE SEQUENCE [LARGE SCALE GENOMIC DNA]</scope>
    <source>
        <strain evidence="3">DSM 25564</strain>
    </source>
</reference>
<dbReference type="EMBL" id="VYRZ01000003">
    <property type="protein sequence ID" value="KAA9085404.1"/>
    <property type="molecule type" value="Genomic_DNA"/>
</dbReference>
<gene>
    <name evidence="2" type="ORF">F6B42_13135</name>
</gene>
<feature type="domain" description="NAD(P)-binding" evidence="1">
    <location>
        <begin position="7"/>
        <end position="175"/>
    </location>
</feature>
<organism evidence="2 3">
    <name type="scientific">Microbacterium radiodurans</name>
    <dbReference type="NCBI Taxonomy" id="661398"/>
    <lineage>
        <taxon>Bacteria</taxon>
        <taxon>Bacillati</taxon>
        <taxon>Actinomycetota</taxon>
        <taxon>Actinomycetes</taxon>
        <taxon>Micrococcales</taxon>
        <taxon>Microbacteriaceae</taxon>
        <taxon>Microbacterium</taxon>
    </lineage>
</organism>
<evidence type="ECO:0000313" key="2">
    <source>
        <dbReference type="EMBL" id="KAA9085404.1"/>
    </source>
</evidence>
<dbReference type="Proteomes" id="UP000327039">
    <property type="component" value="Unassembled WGS sequence"/>
</dbReference>
<dbReference type="Gene3D" id="3.40.50.720">
    <property type="entry name" value="NAD(P)-binding Rossmann-like Domain"/>
    <property type="match status" value="1"/>
</dbReference>
<dbReference type="AlphaFoldDB" id="A0A5J5ISS1"/>
<evidence type="ECO:0000313" key="3">
    <source>
        <dbReference type="Proteomes" id="UP000327039"/>
    </source>
</evidence>
<dbReference type="Pfam" id="PF13460">
    <property type="entry name" value="NAD_binding_10"/>
    <property type="match status" value="1"/>
</dbReference>
<evidence type="ECO:0000259" key="1">
    <source>
        <dbReference type="Pfam" id="PF13460"/>
    </source>
</evidence>
<protein>
    <submittedName>
        <fullName evidence="2">SDR family oxidoreductase</fullName>
    </submittedName>
</protein>
<keyword evidence="3" id="KW-1185">Reference proteome</keyword>
<sequence>MKIAIAGATGIVGTHVHRIARERGHEVVPLSRSTGHDLEHAAGTGSALADALTGVDTIIDVSGIQTLSRHRSIRFFESVSEALQTAGVAAGVRHLVALSIVGIDGVDASYYGGKLAQERAVQRGALPHTLLRATQFHEFAEQTMARGSLGPITLVPAARVRPIAARDVADRLVTLAEGEPLGRARDLSGPRDERLLDMIRRVIRARGIRRPTFEVRLPGLFGHAMESGHLRGTPDADRATLTFADWLDSDDAR</sequence>
<dbReference type="RefSeq" id="WP_191089360.1">
    <property type="nucleotide sequence ID" value="NZ_VYRZ01000003.1"/>
</dbReference>
<dbReference type="SUPFAM" id="SSF51735">
    <property type="entry name" value="NAD(P)-binding Rossmann-fold domains"/>
    <property type="match status" value="1"/>
</dbReference>
<dbReference type="InterPro" id="IPR016040">
    <property type="entry name" value="NAD(P)-bd_dom"/>
</dbReference>
<dbReference type="InterPro" id="IPR036291">
    <property type="entry name" value="NAD(P)-bd_dom_sf"/>
</dbReference>